<feature type="transmembrane region" description="Helical" evidence="1">
    <location>
        <begin position="45"/>
        <end position="64"/>
    </location>
</feature>
<evidence type="ECO:0000313" key="2">
    <source>
        <dbReference type="EMBL" id="NYG98602.1"/>
    </source>
</evidence>
<keyword evidence="1" id="KW-0812">Transmembrane</keyword>
<sequence length="207" mass="22189">MTTMTTPTTLVFARLRRSILVGAITALVLALVPVTVALVVLGDGLLPTVLIESAIVITCVVLGIRQLTIHVRLTDRELSGNGIFSPMVRVDLDDVHEVLLVPTFVGAAPDPVLQMLVRDATGRRLFRLRGNFWDDGLLEKLAAALPVPVQTVAEPVTSKAFFETYPGSEYWFENKPWLRVAAILGAGVLVLGVAAGAMLALGDRIPG</sequence>
<accession>A0A852Y9R6</accession>
<organism evidence="2 3">
    <name type="scientific">Schumannella luteola</name>
    <dbReference type="NCBI Taxonomy" id="472059"/>
    <lineage>
        <taxon>Bacteria</taxon>
        <taxon>Bacillati</taxon>
        <taxon>Actinomycetota</taxon>
        <taxon>Actinomycetes</taxon>
        <taxon>Micrococcales</taxon>
        <taxon>Microbacteriaceae</taxon>
        <taxon>Schumannella</taxon>
    </lineage>
</organism>
<name>A0A852Y9R6_9MICO</name>
<dbReference type="EMBL" id="JACBZY010000001">
    <property type="protein sequence ID" value="NYG98602.1"/>
    <property type="molecule type" value="Genomic_DNA"/>
</dbReference>
<comment type="caution">
    <text evidence="2">The sequence shown here is derived from an EMBL/GenBank/DDBJ whole genome shotgun (WGS) entry which is preliminary data.</text>
</comment>
<keyword evidence="1" id="KW-0472">Membrane</keyword>
<reference evidence="2 3" key="1">
    <citation type="submission" date="2020-07" db="EMBL/GenBank/DDBJ databases">
        <title>Sequencing the genomes of 1000 actinobacteria strains.</title>
        <authorList>
            <person name="Klenk H.-P."/>
        </authorList>
    </citation>
    <scope>NUCLEOTIDE SEQUENCE [LARGE SCALE GENOMIC DNA]</scope>
    <source>
        <strain evidence="2 3">DSM 23141</strain>
    </source>
</reference>
<protein>
    <submittedName>
        <fullName evidence="2">Uncharacterized protein</fullName>
    </submittedName>
</protein>
<dbReference type="Proteomes" id="UP000553888">
    <property type="component" value="Unassembled WGS sequence"/>
</dbReference>
<evidence type="ECO:0000256" key="1">
    <source>
        <dbReference type="SAM" id="Phobius"/>
    </source>
</evidence>
<keyword evidence="1" id="KW-1133">Transmembrane helix</keyword>
<keyword evidence="3" id="KW-1185">Reference proteome</keyword>
<dbReference type="AlphaFoldDB" id="A0A852Y9R6"/>
<dbReference type="RefSeq" id="WP_179566199.1">
    <property type="nucleotide sequence ID" value="NZ_JACBZY010000001.1"/>
</dbReference>
<proteinExistence type="predicted"/>
<gene>
    <name evidence="2" type="ORF">BJ979_001228</name>
</gene>
<feature type="transmembrane region" description="Helical" evidence="1">
    <location>
        <begin position="20"/>
        <end position="39"/>
    </location>
</feature>
<feature type="transmembrane region" description="Helical" evidence="1">
    <location>
        <begin position="180"/>
        <end position="201"/>
    </location>
</feature>
<evidence type="ECO:0000313" key="3">
    <source>
        <dbReference type="Proteomes" id="UP000553888"/>
    </source>
</evidence>